<accession>A0A6F9DBX9</accession>
<feature type="region of interest" description="Disordered" evidence="1">
    <location>
        <begin position="108"/>
        <end position="130"/>
    </location>
</feature>
<evidence type="ECO:0000256" key="2">
    <source>
        <dbReference type="SAM" id="Phobius"/>
    </source>
</evidence>
<dbReference type="InterPro" id="IPR052763">
    <property type="entry name" value="DnaJ_C4"/>
</dbReference>
<dbReference type="Gene3D" id="1.10.287.110">
    <property type="entry name" value="DnaJ domain"/>
    <property type="match status" value="1"/>
</dbReference>
<reference evidence="4" key="1">
    <citation type="submission" date="2020-04" db="EMBL/GenBank/DDBJ databases">
        <authorList>
            <person name="Neveu A P."/>
        </authorList>
    </citation>
    <scope>NUCLEOTIDE SEQUENCE</scope>
    <source>
        <tissue evidence="4">Whole embryo</tissue>
    </source>
</reference>
<dbReference type="PROSITE" id="PS50076">
    <property type="entry name" value="DNAJ_2"/>
    <property type="match status" value="1"/>
</dbReference>
<dbReference type="SMART" id="SM00271">
    <property type="entry name" value="DnaJ"/>
    <property type="match status" value="1"/>
</dbReference>
<dbReference type="PRINTS" id="PR00625">
    <property type="entry name" value="JDOMAIN"/>
</dbReference>
<dbReference type="Pfam" id="PF00226">
    <property type="entry name" value="DnaJ"/>
    <property type="match status" value="1"/>
</dbReference>
<feature type="domain" description="J" evidence="3">
    <location>
        <begin position="34"/>
        <end position="99"/>
    </location>
</feature>
<keyword evidence="2" id="KW-0472">Membrane</keyword>
<keyword evidence="2" id="KW-0812">Transmembrane</keyword>
<gene>
    <name evidence="4" type="primary">Dnajb6-001</name>
</gene>
<sequence length="262" mass="30263">MIFYGLLTKPQALSLKRWPLACLFSTENKQHKIDHYALLGVERNATSKQLRDAFVKKSKELHPDLSSKNADSQSEFIAVKEAYSILSKPNTRRLYDAGLPVTSTVFDKSEKDTNSNGFKAGEQTHNPLRSKEYKNPYVKYNHARQVADRWTDYHNTYGTSRAQRRMQEGIDSPFWKDFWENSRELGGGGPQLPTHKRDPPVYWKKELVALICLFFFVGGVLTTLYFLYGNESNHPIAVISKMSNEYLYYKMSNKNIKDPPQH</sequence>
<keyword evidence="2" id="KW-1133">Transmembrane helix</keyword>
<dbReference type="PANTHER" id="PTHR44825">
    <property type="match status" value="1"/>
</dbReference>
<dbReference type="PANTHER" id="PTHR44825:SF1">
    <property type="entry name" value="DNAJ HOMOLOG SUBFAMILY C MEMBER 4"/>
    <property type="match status" value="1"/>
</dbReference>
<dbReference type="InterPro" id="IPR036869">
    <property type="entry name" value="J_dom_sf"/>
</dbReference>
<dbReference type="InterPro" id="IPR001623">
    <property type="entry name" value="DnaJ_domain"/>
</dbReference>
<dbReference type="SUPFAM" id="SSF46565">
    <property type="entry name" value="Chaperone J-domain"/>
    <property type="match status" value="1"/>
</dbReference>
<proteinExistence type="evidence at transcript level"/>
<feature type="transmembrane region" description="Helical" evidence="2">
    <location>
        <begin position="207"/>
        <end position="228"/>
    </location>
</feature>
<dbReference type="AlphaFoldDB" id="A0A6F9DBX9"/>
<evidence type="ECO:0000259" key="3">
    <source>
        <dbReference type="PROSITE" id="PS50076"/>
    </source>
</evidence>
<name>A0A6F9DBX9_9ASCI</name>
<evidence type="ECO:0000313" key="4">
    <source>
        <dbReference type="EMBL" id="CAB3238761.1"/>
    </source>
</evidence>
<organism evidence="4">
    <name type="scientific">Phallusia mammillata</name>
    <dbReference type="NCBI Taxonomy" id="59560"/>
    <lineage>
        <taxon>Eukaryota</taxon>
        <taxon>Metazoa</taxon>
        <taxon>Chordata</taxon>
        <taxon>Tunicata</taxon>
        <taxon>Ascidiacea</taxon>
        <taxon>Phlebobranchia</taxon>
        <taxon>Ascidiidae</taxon>
        <taxon>Phallusia</taxon>
    </lineage>
</organism>
<protein>
    <submittedName>
        <fullName evidence="4">DnaJ homolog subfamily B member 6-like</fullName>
    </submittedName>
</protein>
<evidence type="ECO:0000256" key="1">
    <source>
        <dbReference type="SAM" id="MobiDB-lite"/>
    </source>
</evidence>
<dbReference type="CDD" id="cd06257">
    <property type="entry name" value="DnaJ"/>
    <property type="match status" value="1"/>
</dbReference>
<dbReference type="EMBL" id="LR784581">
    <property type="protein sequence ID" value="CAB3238761.1"/>
    <property type="molecule type" value="mRNA"/>
</dbReference>